<sequence>MCRDFTYIDDIVAGTIAALDRSPEGDAEMPPYKIYNLGNCRSEKLMDFIRILECSLGKKAKMELLPLQPGDIPETYANIEDARKELGFEPKTSIE</sequence>
<dbReference type="Gene3D" id="3.40.50.720">
    <property type="entry name" value="NAD(P)-binding Rossmann-like Domain"/>
    <property type="match status" value="1"/>
</dbReference>
<comment type="caution">
    <text evidence="3">The sequence shown here is derived from an EMBL/GenBank/DDBJ whole genome shotgun (WGS) entry which is preliminary data.</text>
</comment>
<dbReference type="PRINTS" id="PR01713">
    <property type="entry name" value="NUCEPIMERASE"/>
</dbReference>
<keyword evidence="2" id="KW-0520">NAD</keyword>
<dbReference type="Gene3D" id="3.90.25.10">
    <property type="entry name" value="UDP-galactose 4-epimerase, domain 1"/>
    <property type="match status" value="1"/>
</dbReference>
<evidence type="ECO:0000313" key="3">
    <source>
        <dbReference type="EMBL" id="PFX11370.1"/>
    </source>
</evidence>
<accession>A0A2B4R4E6</accession>
<evidence type="ECO:0000256" key="2">
    <source>
        <dbReference type="ARBA" id="ARBA00023027"/>
    </source>
</evidence>
<name>A0A2B4R4E6_STYPI</name>
<dbReference type="Proteomes" id="UP000225706">
    <property type="component" value="Unassembled WGS sequence"/>
</dbReference>
<reference evidence="4" key="1">
    <citation type="journal article" date="2017" name="bioRxiv">
        <title>Comparative analysis of the genomes of Stylophora pistillata and Acropora digitifera provides evidence for extensive differences between species of corals.</title>
        <authorList>
            <person name="Voolstra C.R."/>
            <person name="Li Y."/>
            <person name="Liew Y.J."/>
            <person name="Baumgarten S."/>
            <person name="Zoccola D."/>
            <person name="Flot J.-F."/>
            <person name="Tambutte S."/>
            <person name="Allemand D."/>
            <person name="Aranda M."/>
        </authorList>
    </citation>
    <scope>NUCLEOTIDE SEQUENCE [LARGE SCALE GENOMIC DNA]</scope>
</reference>
<dbReference type="AlphaFoldDB" id="A0A2B4R4E6"/>
<dbReference type="STRING" id="50429.A0A2B4R4E6"/>
<evidence type="ECO:0000313" key="4">
    <source>
        <dbReference type="Proteomes" id="UP000225706"/>
    </source>
</evidence>
<gene>
    <name evidence="3" type="primary">capI</name>
    <name evidence="3" type="ORF">AWC38_SpisGene24938</name>
</gene>
<protein>
    <submittedName>
        <fullName evidence="3">Protein CapI</fullName>
    </submittedName>
</protein>
<feature type="non-terminal residue" evidence="3">
    <location>
        <position position="95"/>
    </location>
</feature>
<dbReference type="InterPro" id="IPR036291">
    <property type="entry name" value="NAD(P)-bd_dom_sf"/>
</dbReference>
<evidence type="ECO:0000256" key="1">
    <source>
        <dbReference type="ARBA" id="ARBA00007637"/>
    </source>
</evidence>
<organism evidence="3 4">
    <name type="scientific">Stylophora pistillata</name>
    <name type="common">Smooth cauliflower coral</name>
    <dbReference type="NCBI Taxonomy" id="50429"/>
    <lineage>
        <taxon>Eukaryota</taxon>
        <taxon>Metazoa</taxon>
        <taxon>Cnidaria</taxon>
        <taxon>Anthozoa</taxon>
        <taxon>Hexacorallia</taxon>
        <taxon>Scleractinia</taxon>
        <taxon>Astrocoeniina</taxon>
        <taxon>Pocilloporidae</taxon>
        <taxon>Stylophora</taxon>
    </lineage>
</organism>
<dbReference type="EMBL" id="LSMT01002692">
    <property type="protein sequence ID" value="PFX11370.1"/>
    <property type="molecule type" value="Genomic_DNA"/>
</dbReference>
<dbReference type="SUPFAM" id="SSF51735">
    <property type="entry name" value="NAD(P)-binding Rossmann-fold domains"/>
    <property type="match status" value="1"/>
</dbReference>
<dbReference type="PANTHER" id="PTHR43574">
    <property type="entry name" value="EPIMERASE-RELATED"/>
    <property type="match status" value="1"/>
</dbReference>
<keyword evidence="4" id="KW-1185">Reference proteome</keyword>
<proteinExistence type="inferred from homology"/>
<comment type="similarity">
    <text evidence="1">Belongs to the NAD(P)-dependent epimerase/dehydratase family.</text>
</comment>